<evidence type="ECO:0000256" key="1">
    <source>
        <dbReference type="SAM" id="MobiDB-lite"/>
    </source>
</evidence>
<dbReference type="AlphaFoldDB" id="A0A9Q0VH29"/>
<dbReference type="EMBL" id="JAPFFK010000008">
    <property type="protein sequence ID" value="KAJ6748263.1"/>
    <property type="molecule type" value="Genomic_DNA"/>
</dbReference>
<keyword evidence="4" id="KW-1185">Reference proteome</keyword>
<sequence>MQPSLSHLTLFLLFLIAGGALARDIGGASSRVAEPPARAMDLTGILIGGGVLVRLVDGVMGLVQVGPRMGSVRVSGMDQALEAGGQAQGYGYGSGSGGAQGGGFGSGSGSGSSAGGGGGGGNGGSSGSGTHSPSDSGQKTNHG</sequence>
<evidence type="ECO:0000313" key="4">
    <source>
        <dbReference type="Proteomes" id="UP001151532"/>
    </source>
</evidence>
<dbReference type="Proteomes" id="UP001151532">
    <property type="component" value="Chromosome 12"/>
</dbReference>
<protein>
    <recommendedName>
        <fullName evidence="5">Glycine-rich protein</fullName>
    </recommendedName>
</protein>
<gene>
    <name evidence="3" type="ORF">OIU79_029387</name>
</gene>
<evidence type="ECO:0000313" key="3">
    <source>
        <dbReference type="EMBL" id="KAJ6748263.1"/>
    </source>
</evidence>
<feature type="chain" id="PRO_5040220120" description="Glycine-rich protein" evidence="2">
    <location>
        <begin position="23"/>
        <end position="143"/>
    </location>
</feature>
<feature type="signal peptide" evidence="2">
    <location>
        <begin position="1"/>
        <end position="22"/>
    </location>
</feature>
<accession>A0A9Q0VH29</accession>
<keyword evidence="2" id="KW-0732">Signal</keyword>
<reference evidence="3" key="2">
    <citation type="journal article" date="2023" name="Int. J. Mol. Sci.">
        <title>De Novo Assembly and Annotation of 11 Diverse Shrub Willow (Salix) Genomes Reveals Novel Gene Organization in Sex-Linked Regions.</title>
        <authorList>
            <person name="Hyden B."/>
            <person name="Feng K."/>
            <person name="Yates T.B."/>
            <person name="Jawdy S."/>
            <person name="Cereghino C."/>
            <person name="Smart L.B."/>
            <person name="Muchero W."/>
        </authorList>
    </citation>
    <scope>NUCLEOTIDE SEQUENCE</scope>
    <source>
        <tissue evidence="3">Shoot tip</tissue>
    </source>
</reference>
<feature type="compositionally biased region" description="Gly residues" evidence="1">
    <location>
        <begin position="101"/>
        <end position="127"/>
    </location>
</feature>
<evidence type="ECO:0000256" key="2">
    <source>
        <dbReference type="SAM" id="SignalP"/>
    </source>
</evidence>
<evidence type="ECO:0008006" key="5">
    <source>
        <dbReference type="Google" id="ProtNLM"/>
    </source>
</evidence>
<reference evidence="3" key="1">
    <citation type="submission" date="2022-11" db="EMBL/GenBank/DDBJ databases">
        <authorList>
            <person name="Hyden B.L."/>
            <person name="Feng K."/>
            <person name="Yates T."/>
            <person name="Jawdy S."/>
            <person name="Smart L.B."/>
            <person name="Muchero W."/>
        </authorList>
    </citation>
    <scope>NUCLEOTIDE SEQUENCE</scope>
    <source>
        <tissue evidence="3">Shoot tip</tissue>
    </source>
</reference>
<feature type="region of interest" description="Disordered" evidence="1">
    <location>
        <begin position="101"/>
        <end position="143"/>
    </location>
</feature>
<name>A0A9Q0VH29_SALPP</name>
<organism evidence="3 4">
    <name type="scientific">Salix purpurea</name>
    <name type="common">Purple osier willow</name>
    <dbReference type="NCBI Taxonomy" id="77065"/>
    <lineage>
        <taxon>Eukaryota</taxon>
        <taxon>Viridiplantae</taxon>
        <taxon>Streptophyta</taxon>
        <taxon>Embryophyta</taxon>
        <taxon>Tracheophyta</taxon>
        <taxon>Spermatophyta</taxon>
        <taxon>Magnoliopsida</taxon>
        <taxon>eudicotyledons</taxon>
        <taxon>Gunneridae</taxon>
        <taxon>Pentapetalae</taxon>
        <taxon>rosids</taxon>
        <taxon>fabids</taxon>
        <taxon>Malpighiales</taxon>
        <taxon>Salicaceae</taxon>
        <taxon>Saliceae</taxon>
        <taxon>Salix</taxon>
    </lineage>
</organism>
<proteinExistence type="predicted"/>
<feature type="compositionally biased region" description="Polar residues" evidence="1">
    <location>
        <begin position="130"/>
        <end position="143"/>
    </location>
</feature>
<comment type="caution">
    <text evidence="3">The sequence shown here is derived from an EMBL/GenBank/DDBJ whole genome shotgun (WGS) entry which is preliminary data.</text>
</comment>